<sequence length="105" mass="11416">MSVLLSSSTGCSCEPTLYIDSFPQRVSQKVVQVKSNHSNEHKHQVKSSQAKSLENKFSIQIPLHNGVLKLKSSQVKNSANNVNVKSSHASGASDAVQVNNEWALI</sequence>
<keyword evidence="3" id="KW-1185">Reference proteome</keyword>
<dbReference type="AlphaFoldDB" id="A0A815WRR3"/>
<evidence type="ECO:0000313" key="3">
    <source>
        <dbReference type="Proteomes" id="UP000663832"/>
    </source>
</evidence>
<reference evidence="2" key="1">
    <citation type="submission" date="2021-02" db="EMBL/GenBank/DDBJ databases">
        <authorList>
            <person name="Nowell W R."/>
        </authorList>
    </citation>
    <scope>NUCLEOTIDE SEQUENCE</scope>
</reference>
<comment type="caution">
    <text evidence="2">The sequence shown here is derived from an EMBL/GenBank/DDBJ whole genome shotgun (WGS) entry which is preliminary data.</text>
</comment>
<dbReference type="OrthoDB" id="10347886at2759"/>
<dbReference type="EMBL" id="CAJNOI010000026">
    <property type="protein sequence ID" value="CAF0859916.1"/>
    <property type="molecule type" value="Genomic_DNA"/>
</dbReference>
<protein>
    <submittedName>
        <fullName evidence="2">Uncharacterized protein</fullName>
    </submittedName>
</protein>
<dbReference type="Proteomes" id="UP000663832">
    <property type="component" value="Unassembled WGS sequence"/>
</dbReference>
<gene>
    <name evidence="1" type="ORF">BJG266_LOCUS8319</name>
    <name evidence="2" type="ORF">QVE165_LOCUS46634</name>
</gene>
<dbReference type="EMBL" id="CAJNOM010000700">
    <property type="protein sequence ID" value="CAF1545306.1"/>
    <property type="molecule type" value="Genomic_DNA"/>
</dbReference>
<accession>A0A815WRR3</accession>
<organism evidence="2 3">
    <name type="scientific">Adineta steineri</name>
    <dbReference type="NCBI Taxonomy" id="433720"/>
    <lineage>
        <taxon>Eukaryota</taxon>
        <taxon>Metazoa</taxon>
        <taxon>Spiralia</taxon>
        <taxon>Gnathifera</taxon>
        <taxon>Rotifera</taxon>
        <taxon>Eurotatoria</taxon>
        <taxon>Bdelloidea</taxon>
        <taxon>Adinetida</taxon>
        <taxon>Adinetidae</taxon>
        <taxon>Adineta</taxon>
    </lineage>
</organism>
<name>A0A815WRR3_9BILA</name>
<evidence type="ECO:0000313" key="1">
    <source>
        <dbReference type="EMBL" id="CAF0859916.1"/>
    </source>
</evidence>
<dbReference type="Proteomes" id="UP000663877">
    <property type="component" value="Unassembled WGS sequence"/>
</dbReference>
<evidence type="ECO:0000313" key="2">
    <source>
        <dbReference type="EMBL" id="CAF1545306.1"/>
    </source>
</evidence>
<proteinExistence type="predicted"/>